<keyword evidence="2" id="KW-1185">Reference proteome</keyword>
<reference evidence="2" key="1">
    <citation type="journal article" date="2019" name="Int. J. Syst. Evol. Microbiol.">
        <title>The Global Catalogue of Microorganisms (GCM) 10K type strain sequencing project: providing services to taxonomists for standard genome sequencing and annotation.</title>
        <authorList>
            <consortium name="The Broad Institute Genomics Platform"/>
            <consortium name="The Broad Institute Genome Sequencing Center for Infectious Disease"/>
            <person name="Wu L."/>
            <person name="Ma J."/>
        </authorList>
    </citation>
    <scope>NUCLEOTIDE SEQUENCE [LARGE SCALE GENOMIC DNA]</scope>
    <source>
        <strain evidence="2">CGMCC 1.12479</strain>
    </source>
</reference>
<name>A0ABQ1LYQ1_9BACT</name>
<dbReference type="Proteomes" id="UP000635885">
    <property type="component" value="Unassembled WGS sequence"/>
</dbReference>
<organism evidence="1 2">
    <name type="scientific">Belliella aquatica</name>
    <dbReference type="NCBI Taxonomy" id="1323734"/>
    <lineage>
        <taxon>Bacteria</taxon>
        <taxon>Pseudomonadati</taxon>
        <taxon>Bacteroidota</taxon>
        <taxon>Cytophagia</taxon>
        <taxon>Cytophagales</taxon>
        <taxon>Cyclobacteriaceae</taxon>
        <taxon>Belliella</taxon>
    </lineage>
</organism>
<protein>
    <recommendedName>
        <fullName evidence="3">SatD family (SatD)</fullName>
    </recommendedName>
</protein>
<gene>
    <name evidence="1" type="primary">satD</name>
    <name evidence="1" type="ORF">GCM10010993_08460</name>
</gene>
<accession>A0ABQ1LYQ1</accession>
<dbReference type="EMBL" id="BMFD01000002">
    <property type="protein sequence ID" value="GGC31798.1"/>
    <property type="molecule type" value="Genomic_DNA"/>
</dbReference>
<evidence type="ECO:0000313" key="1">
    <source>
        <dbReference type="EMBL" id="GGC31798.1"/>
    </source>
</evidence>
<comment type="caution">
    <text evidence="1">The sequence shown here is derived from an EMBL/GenBank/DDBJ whole genome shotgun (WGS) entry which is preliminary data.</text>
</comment>
<dbReference type="Pfam" id="PF16264">
    <property type="entry name" value="SatD"/>
    <property type="match status" value="1"/>
</dbReference>
<proteinExistence type="predicted"/>
<dbReference type="InterPro" id="IPR032580">
    <property type="entry name" value="SatD"/>
</dbReference>
<evidence type="ECO:0008006" key="3">
    <source>
        <dbReference type="Google" id="ProtNLM"/>
    </source>
</evidence>
<sequence>MNKVPILMADVIASTKLNSDILMKQFRLLVDSINNNRHNQLKSPLTITLGDEFQGVIDTIENGIDIIFDMEELRIVHDFDFKLRYVLHEGQIDTEINKNIAYQMLGEGLTKARESLSILKKSNNRFLIQLEDQAKSNALNKAFSIYQNVVDSWKKKDVALVKEFLKNDDYKVVAKIADIDPSNAWRRKNSLNIKIYKYCKEIILILLKN</sequence>
<evidence type="ECO:0000313" key="2">
    <source>
        <dbReference type="Proteomes" id="UP000635885"/>
    </source>
</evidence>